<feature type="compositionally biased region" description="Polar residues" evidence="1">
    <location>
        <begin position="326"/>
        <end position="341"/>
    </location>
</feature>
<proteinExistence type="predicted"/>
<dbReference type="EMBL" id="JAWDGP010005999">
    <property type="protein sequence ID" value="KAK3748699.1"/>
    <property type="molecule type" value="Genomic_DNA"/>
</dbReference>
<feature type="compositionally biased region" description="Basic and acidic residues" evidence="1">
    <location>
        <begin position="803"/>
        <end position="813"/>
    </location>
</feature>
<feature type="region of interest" description="Disordered" evidence="1">
    <location>
        <begin position="772"/>
        <end position="813"/>
    </location>
</feature>
<dbReference type="Proteomes" id="UP001283361">
    <property type="component" value="Unassembled WGS sequence"/>
</dbReference>
<name>A0AAE0YKR4_9GAST</name>
<accession>A0AAE0YKR4</accession>
<dbReference type="AlphaFoldDB" id="A0AAE0YKR4"/>
<gene>
    <name evidence="2" type="ORF">RRG08_019407</name>
</gene>
<organism evidence="2 3">
    <name type="scientific">Elysia crispata</name>
    <name type="common">lettuce slug</name>
    <dbReference type="NCBI Taxonomy" id="231223"/>
    <lineage>
        <taxon>Eukaryota</taxon>
        <taxon>Metazoa</taxon>
        <taxon>Spiralia</taxon>
        <taxon>Lophotrochozoa</taxon>
        <taxon>Mollusca</taxon>
        <taxon>Gastropoda</taxon>
        <taxon>Heterobranchia</taxon>
        <taxon>Euthyneura</taxon>
        <taxon>Panpulmonata</taxon>
        <taxon>Sacoglossa</taxon>
        <taxon>Placobranchoidea</taxon>
        <taxon>Plakobranchidae</taxon>
        <taxon>Elysia</taxon>
    </lineage>
</organism>
<feature type="compositionally biased region" description="Polar residues" evidence="1">
    <location>
        <begin position="781"/>
        <end position="800"/>
    </location>
</feature>
<feature type="region of interest" description="Disordered" evidence="1">
    <location>
        <begin position="290"/>
        <end position="360"/>
    </location>
</feature>
<keyword evidence="3" id="KW-1185">Reference proteome</keyword>
<reference evidence="2" key="1">
    <citation type="journal article" date="2023" name="G3 (Bethesda)">
        <title>A reference genome for the long-term kleptoplast-retaining sea slug Elysia crispata morphotype clarki.</title>
        <authorList>
            <person name="Eastman K.E."/>
            <person name="Pendleton A.L."/>
            <person name="Shaikh M.A."/>
            <person name="Suttiyut T."/>
            <person name="Ogas R."/>
            <person name="Tomko P."/>
            <person name="Gavelis G."/>
            <person name="Widhalm J.R."/>
            <person name="Wisecaver J.H."/>
        </authorList>
    </citation>
    <scope>NUCLEOTIDE SEQUENCE</scope>
    <source>
        <strain evidence="2">ECLA1</strain>
    </source>
</reference>
<evidence type="ECO:0000313" key="3">
    <source>
        <dbReference type="Proteomes" id="UP001283361"/>
    </source>
</evidence>
<evidence type="ECO:0008006" key="4">
    <source>
        <dbReference type="Google" id="ProtNLM"/>
    </source>
</evidence>
<evidence type="ECO:0000256" key="1">
    <source>
        <dbReference type="SAM" id="MobiDB-lite"/>
    </source>
</evidence>
<evidence type="ECO:0000313" key="2">
    <source>
        <dbReference type="EMBL" id="KAK3748699.1"/>
    </source>
</evidence>
<comment type="caution">
    <text evidence="2">The sequence shown here is derived from an EMBL/GenBank/DDBJ whole genome shotgun (WGS) entry which is preliminary data.</text>
</comment>
<sequence>MRTAEHTDMPRLALGYRYISSIMSSLRAVISAASLGSKRLCVLSSPILRNGNVHAWKKPSYEANFSGTVSCRSSDKDKKLELAASTDKDSLPKASKDKDAVVAPDIREKLKVQKNQSKNSRTDNFEEIITASKRIFSPSFGRDCQYRLILWQKRLREAEKEGKEVDLEKILTDSFPEVVEFSLTPLALPEVRLSVLKILLSQQLDNRHLKRILQSTTENVMQLPIGIVAEIVRLISIAPPTELRVESRRALVSAVINRRWYEVGAKHLVFFMFQMDELYDVKTISKQLRQKSRAKQQDSTPENKRNARKGGNTKTEAINTEKITEETVSSSFNVNGTVKSTDNTEEQEGNGKEGEEPMEGTHAPLASVNMESRAITLANELKVKDLARVVSLLARWNSRNEPLLNACLHRLSLADLSSFTPSQLSSLLQAMATLSLHQSALLENTTYQLAIKLAGSAPSSSQVCAILQALSSLRWTGVVEEGKDAAARRNLVKCCMSCLGGQKDKLTVKEAAGTLISLVNLAAIPSSDAEKALVSDLAALVLEGKSPWWGQINCVWCMSVLQSLDSTMLHRVLNPEFIEQVLQKVKNSASPASVLASANKLAQINLAARLDFKGYDGPLLSGEQLDLCTQMTSQTSDQRAAKAALANTLRKFVDLVTYVDLSPIICKGVTADALMCSDYKGEVRPLVTKEQTGSPGAKTEPTLSLALQYIPFSGVNSPGGTPTGQYQMAARHLSMLGYTPVQIFYSDLKPSLSILEKVSTIKTRIKKAVQGSSERRMFNAASPSSSGVESLTRSQASTDSTADDTKEQAPKPS</sequence>
<protein>
    <recommendedName>
        <fullName evidence="4">RAP domain-containing protein</fullName>
    </recommendedName>
</protein>